<gene>
    <name evidence="1" type="ORF">MOO47_02410</name>
</gene>
<name>A0ABY4PEJ7_9LACO</name>
<dbReference type="GO" id="GO:0004860">
    <property type="term" value="F:protein kinase inhibitor activity"/>
    <property type="evidence" value="ECO:0007669"/>
    <property type="project" value="UniProtKB-KW"/>
</dbReference>
<dbReference type="Proteomes" id="UP000831947">
    <property type="component" value="Chromosome"/>
</dbReference>
<dbReference type="CDD" id="cd00865">
    <property type="entry name" value="PEBP_bact_arch"/>
    <property type="match status" value="1"/>
</dbReference>
<proteinExistence type="predicted"/>
<protein>
    <submittedName>
        <fullName evidence="1">YbhB/YbcL family Raf kinase inhibitor-like protein</fullName>
    </submittedName>
</protein>
<dbReference type="Pfam" id="PF01161">
    <property type="entry name" value="PBP"/>
    <property type="match status" value="1"/>
</dbReference>
<reference evidence="1 2" key="1">
    <citation type="journal article" date="2022" name="Int. J. Syst. Evol. Microbiol.">
        <title>Apilactobacillus apisilvae sp. nov., Nicolia spurrieriana gen. nov. sp. nov., Bombilactobacillus folatiphilus sp. nov. and Bombilactobacillus thymidiniphilus sp. nov., four new lactic acid bacterial isolates from stingless bees Tetragonula carbonaria and Austroplebeia australis.</title>
        <authorList>
            <person name="Oliphant S.A."/>
            <person name="Watson-Haigh N.S."/>
            <person name="Sumby K.M."/>
            <person name="Gardner J."/>
            <person name="Groom S."/>
            <person name="Jiranek V."/>
        </authorList>
    </citation>
    <scope>NUCLEOTIDE SEQUENCE [LARGE SCALE GENOMIC DNA]</scope>
    <source>
        <strain evidence="1 2">SG4_A1</strain>
    </source>
</reference>
<sequence length="170" mass="19078">MEINVTLQNGQLPKKYGKFAAAVDIAQQHYPLRSFPIIINNINPLAQSLALTLVDPDSIPVCGFEWIHWTAANIPTDIQQIPEDASQHPTFNFLQGKNSTAGSLIGQTNPKINQHFNGPTPPQGLHLYELRIFALDKKLNLTDGFWLNELKHAMNGHIIEHQKLILPYRG</sequence>
<organism evidence="1 2">
    <name type="scientific">Bombilactobacillus thymidiniphilus</name>
    <dbReference type="NCBI Taxonomy" id="2923363"/>
    <lineage>
        <taxon>Bacteria</taxon>
        <taxon>Bacillati</taxon>
        <taxon>Bacillota</taxon>
        <taxon>Bacilli</taxon>
        <taxon>Lactobacillales</taxon>
        <taxon>Lactobacillaceae</taxon>
        <taxon>Bombilactobacillus</taxon>
    </lineage>
</organism>
<dbReference type="SUPFAM" id="SSF49777">
    <property type="entry name" value="PEBP-like"/>
    <property type="match status" value="1"/>
</dbReference>
<keyword evidence="1" id="KW-0649">Protein kinase inhibitor</keyword>
<dbReference type="NCBIfam" id="TIGR00481">
    <property type="entry name" value="YbhB/YbcL family Raf kinase inhibitor-like protein"/>
    <property type="match status" value="1"/>
</dbReference>
<dbReference type="Gene3D" id="3.90.280.10">
    <property type="entry name" value="PEBP-like"/>
    <property type="match status" value="1"/>
</dbReference>
<dbReference type="InterPro" id="IPR008914">
    <property type="entry name" value="PEBP"/>
</dbReference>
<dbReference type="InterPro" id="IPR005247">
    <property type="entry name" value="YbhB_YbcL/LppC-like"/>
</dbReference>
<evidence type="ECO:0000313" key="2">
    <source>
        <dbReference type="Proteomes" id="UP000831947"/>
    </source>
</evidence>
<dbReference type="PANTHER" id="PTHR30289:SF1">
    <property type="entry name" value="PEBP (PHOSPHATIDYLETHANOLAMINE-BINDING PROTEIN) FAMILY PROTEIN"/>
    <property type="match status" value="1"/>
</dbReference>
<dbReference type="EMBL" id="CP093365">
    <property type="protein sequence ID" value="UQS84055.1"/>
    <property type="molecule type" value="Genomic_DNA"/>
</dbReference>
<dbReference type="RefSeq" id="WP_249513239.1">
    <property type="nucleotide sequence ID" value="NZ_CP093365.1"/>
</dbReference>
<evidence type="ECO:0000313" key="1">
    <source>
        <dbReference type="EMBL" id="UQS84055.1"/>
    </source>
</evidence>
<accession>A0ABY4PEJ7</accession>
<dbReference type="PANTHER" id="PTHR30289">
    <property type="entry name" value="UNCHARACTERIZED PROTEIN YBCL-RELATED"/>
    <property type="match status" value="1"/>
</dbReference>
<dbReference type="InterPro" id="IPR036610">
    <property type="entry name" value="PEBP-like_sf"/>
</dbReference>
<keyword evidence="2" id="KW-1185">Reference proteome</keyword>